<evidence type="ECO:0000256" key="3">
    <source>
        <dbReference type="ARBA" id="ARBA00022723"/>
    </source>
</evidence>
<dbReference type="Gene3D" id="3.90.230.10">
    <property type="entry name" value="Creatinase/methionine aminopeptidase superfamily"/>
    <property type="match status" value="1"/>
</dbReference>
<dbReference type="eggNOG" id="COG0006">
    <property type="taxonomic scope" value="Bacteria"/>
</dbReference>
<gene>
    <name evidence="10" type="ordered locus">Hoch_5810</name>
</gene>
<dbReference type="GO" id="GO:0006508">
    <property type="term" value="P:proteolysis"/>
    <property type="evidence" value="ECO:0007669"/>
    <property type="project" value="UniProtKB-KW"/>
</dbReference>
<keyword evidence="3 7" id="KW-0479">Metal-binding</keyword>
<dbReference type="Pfam" id="PF00557">
    <property type="entry name" value="Peptidase_M24"/>
    <property type="match status" value="1"/>
</dbReference>
<evidence type="ECO:0000256" key="4">
    <source>
        <dbReference type="ARBA" id="ARBA00022801"/>
    </source>
</evidence>
<keyword evidence="6" id="KW-0464">Manganese</keyword>
<dbReference type="AlphaFoldDB" id="D0LHE1"/>
<dbReference type="NCBIfam" id="NF010133">
    <property type="entry name" value="PRK13607.1"/>
    <property type="match status" value="1"/>
</dbReference>
<dbReference type="HOGENOM" id="CLU_050675_0_0_7"/>
<feature type="domain" description="Peptidase M24" evidence="8">
    <location>
        <begin position="201"/>
        <end position="453"/>
    </location>
</feature>
<dbReference type="STRING" id="502025.Hoch_5810"/>
<dbReference type="Pfam" id="PF21216">
    <property type="entry name" value="PepQ_N"/>
    <property type="match status" value="1"/>
</dbReference>
<name>D0LHE1_HALO1</name>
<dbReference type="PANTHER" id="PTHR43226:SF8">
    <property type="entry name" value="XAA-PRO DIPEPTIDASE"/>
    <property type="match status" value="1"/>
</dbReference>
<keyword evidence="2" id="KW-0645">Protease</keyword>
<dbReference type="GO" id="GO:0046872">
    <property type="term" value="F:metal ion binding"/>
    <property type="evidence" value="ECO:0007669"/>
    <property type="project" value="UniProtKB-KW"/>
</dbReference>
<evidence type="ECO:0000256" key="2">
    <source>
        <dbReference type="ARBA" id="ARBA00022670"/>
    </source>
</evidence>
<proteinExistence type="inferred from homology"/>
<evidence type="ECO:0000313" key="10">
    <source>
        <dbReference type="EMBL" id="ACY18286.1"/>
    </source>
</evidence>
<accession>D0LHE1</accession>
<dbReference type="InterPro" id="IPR052433">
    <property type="entry name" value="X-Pro_dipept-like"/>
</dbReference>
<dbReference type="Gene3D" id="3.40.350.10">
    <property type="entry name" value="Creatinase/prolidase N-terminal domain"/>
    <property type="match status" value="1"/>
</dbReference>
<dbReference type="PANTHER" id="PTHR43226">
    <property type="entry name" value="XAA-PRO AMINOPEPTIDASE 3"/>
    <property type="match status" value="1"/>
</dbReference>
<dbReference type="InterPro" id="IPR048819">
    <property type="entry name" value="PepQ_N"/>
</dbReference>
<comment type="similarity">
    <text evidence="7">Belongs to the peptidase M24B family.</text>
</comment>
<dbReference type="EMBL" id="CP001804">
    <property type="protein sequence ID" value="ACY18286.1"/>
    <property type="molecule type" value="Genomic_DNA"/>
</dbReference>
<dbReference type="InterPro" id="IPR000994">
    <property type="entry name" value="Pept_M24"/>
</dbReference>
<evidence type="ECO:0000256" key="7">
    <source>
        <dbReference type="RuleBase" id="RU000590"/>
    </source>
</evidence>
<dbReference type="SUPFAM" id="SSF55920">
    <property type="entry name" value="Creatinase/aminopeptidase"/>
    <property type="match status" value="1"/>
</dbReference>
<dbReference type="InterPro" id="IPR029149">
    <property type="entry name" value="Creatin/AminoP/Spt16_N"/>
</dbReference>
<dbReference type="GO" id="GO:0004177">
    <property type="term" value="F:aminopeptidase activity"/>
    <property type="evidence" value="ECO:0007669"/>
    <property type="project" value="TreeGrafter"/>
</dbReference>
<dbReference type="RefSeq" id="WP_012830878.1">
    <property type="nucleotide sequence ID" value="NC_013440.1"/>
</dbReference>
<dbReference type="Proteomes" id="UP000001880">
    <property type="component" value="Chromosome"/>
</dbReference>
<keyword evidence="4" id="KW-0378">Hydrolase</keyword>
<comment type="cofactor">
    <cofactor evidence="1">
        <name>Mn(2+)</name>
        <dbReference type="ChEBI" id="CHEBI:29035"/>
    </cofactor>
</comment>
<dbReference type="GO" id="GO:0008237">
    <property type="term" value="F:metallopeptidase activity"/>
    <property type="evidence" value="ECO:0007669"/>
    <property type="project" value="UniProtKB-KW"/>
</dbReference>
<keyword evidence="5" id="KW-0482">Metalloprotease</keyword>
<feature type="domain" description="Xaa-Pro dipeptidase N-terminal" evidence="9">
    <location>
        <begin position="25"/>
        <end position="182"/>
    </location>
</feature>
<organism evidence="10 11">
    <name type="scientific">Haliangium ochraceum (strain DSM 14365 / JCM 11303 / SMP-2)</name>
    <dbReference type="NCBI Taxonomy" id="502025"/>
    <lineage>
        <taxon>Bacteria</taxon>
        <taxon>Pseudomonadati</taxon>
        <taxon>Myxococcota</taxon>
        <taxon>Polyangia</taxon>
        <taxon>Haliangiales</taxon>
        <taxon>Kofleriaceae</taxon>
        <taxon>Haliangium</taxon>
    </lineage>
</organism>
<dbReference type="PROSITE" id="PS00491">
    <property type="entry name" value="PROLINE_PEPTIDASE"/>
    <property type="match status" value="1"/>
</dbReference>
<evidence type="ECO:0000259" key="8">
    <source>
        <dbReference type="Pfam" id="PF00557"/>
    </source>
</evidence>
<protein>
    <submittedName>
        <fullName evidence="10">Peptidase M24</fullName>
    </submittedName>
</protein>
<evidence type="ECO:0000256" key="6">
    <source>
        <dbReference type="ARBA" id="ARBA00023211"/>
    </source>
</evidence>
<keyword evidence="11" id="KW-1185">Reference proteome</keyword>
<evidence type="ECO:0000256" key="5">
    <source>
        <dbReference type="ARBA" id="ARBA00023049"/>
    </source>
</evidence>
<sequence>MDDRSTDRDLRAATARLTDASLDDLYTEHLATLQDAYGAALEEQGFDAVLIHAGTPAKRHEFDDAYWPLCPTPAFTHWVPWHKDDAALLIQPGKRPRLIFSDPDDFWHSAAAPESEHFWGGFDEVELDDAAAVDAGIGRELRSSDRADARMRAAFIGADGDRARAWGFAEETVNPAGLTAALERVRVRKTAYELRCLGEASRRAAIGHQAVHEAFLADEAFSEFDLHLRYLAATGQDDAETPYKNIVALDENAAVLHHLRYTRERARTKNRSLLIDAGATYLGYASDITRTYVKGSGRVVEVFGALIAAVESLQAEVCARIQPGLAYEALHDQSHELLAEQLRTLEISDASVEELLESGATRVFLPHGLGHSLGIQVHDVGCRLSPPRPENRYLRNTSVIEAGQVFTIEPGCYFIESLLADLRKRPVAERIDWELVAELSAFGGVRIEDNLAVLERGTLNLTRDNWPSAP</sequence>
<dbReference type="KEGG" id="hoh:Hoch_5810"/>
<evidence type="ECO:0000259" key="9">
    <source>
        <dbReference type="Pfam" id="PF21216"/>
    </source>
</evidence>
<evidence type="ECO:0000313" key="11">
    <source>
        <dbReference type="Proteomes" id="UP000001880"/>
    </source>
</evidence>
<evidence type="ECO:0000256" key="1">
    <source>
        <dbReference type="ARBA" id="ARBA00001936"/>
    </source>
</evidence>
<reference evidence="10 11" key="1">
    <citation type="journal article" date="2010" name="Stand. Genomic Sci.">
        <title>Complete genome sequence of Haliangium ochraceum type strain (SMP-2).</title>
        <authorList>
            <consortium name="US DOE Joint Genome Institute (JGI-PGF)"/>
            <person name="Ivanova N."/>
            <person name="Daum C."/>
            <person name="Lang E."/>
            <person name="Abt B."/>
            <person name="Kopitz M."/>
            <person name="Saunders E."/>
            <person name="Lapidus A."/>
            <person name="Lucas S."/>
            <person name="Glavina Del Rio T."/>
            <person name="Nolan M."/>
            <person name="Tice H."/>
            <person name="Copeland A."/>
            <person name="Cheng J.F."/>
            <person name="Chen F."/>
            <person name="Bruce D."/>
            <person name="Goodwin L."/>
            <person name="Pitluck S."/>
            <person name="Mavromatis K."/>
            <person name="Pati A."/>
            <person name="Mikhailova N."/>
            <person name="Chen A."/>
            <person name="Palaniappan K."/>
            <person name="Land M."/>
            <person name="Hauser L."/>
            <person name="Chang Y.J."/>
            <person name="Jeffries C.D."/>
            <person name="Detter J.C."/>
            <person name="Brettin T."/>
            <person name="Rohde M."/>
            <person name="Goker M."/>
            <person name="Bristow J."/>
            <person name="Markowitz V."/>
            <person name="Eisen J.A."/>
            <person name="Hugenholtz P."/>
            <person name="Kyrpides N.C."/>
            <person name="Klenk H.P."/>
        </authorList>
    </citation>
    <scope>NUCLEOTIDE SEQUENCE [LARGE SCALE GENOMIC DNA]</scope>
    <source>
        <strain evidence="11">DSM 14365 / CIP 107738 / JCM 11303 / AJ 13395 / SMP-2</strain>
    </source>
</reference>
<dbReference type="GO" id="GO:0005829">
    <property type="term" value="C:cytosol"/>
    <property type="evidence" value="ECO:0007669"/>
    <property type="project" value="TreeGrafter"/>
</dbReference>
<dbReference type="InterPro" id="IPR001131">
    <property type="entry name" value="Peptidase_M24B_aminopep-P_CS"/>
</dbReference>
<dbReference type="InterPro" id="IPR036005">
    <property type="entry name" value="Creatinase/aminopeptidase-like"/>
</dbReference>